<keyword evidence="6" id="KW-1185">Reference proteome</keyword>
<dbReference type="PROSITE" id="PS50137">
    <property type="entry name" value="DS_RBD"/>
    <property type="match status" value="1"/>
</dbReference>
<dbReference type="InterPro" id="IPR014720">
    <property type="entry name" value="dsRBD_dom"/>
</dbReference>
<dbReference type="Gene3D" id="1.10.1520.10">
    <property type="entry name" value="Ribonuclease III domain"/>
    <property type="match status" value="1"/>
</dbReference>
<reference evidence="5 6" key="1">
    <citation type="journal article" date="2020" name="ISME J.">
        <title>Uncovering the hidden diversity of litter-decomposition mechanisms in mushroom-forming fungi.</title>
        <authorList>
            <person name="Floudas D."/>
            <person name="Bentzer J."/>
            <person name="Ahren D."/>
            <person name="Johansson T."/>
            <person name="Persson P."/>
            <person name="Tunlid A."/>
        </authorList>
    </citation>
    <scope>NUCLEOTIDE SEQUENCE [LARGE SCALE GENOMIC DNA]</scope>
    <source>
        <strain evidence="5 6">CBS 175.51</strain>
    </source>
</reference>
<evidence type="ECO:0000256" key="3">
    <source>
        <dbReference type="SAM" id="MobiDB-lite"/>
    </source>
</evidence>
<protein>
    <recommendedName>
        <fullName evidence="4">DRBM domain-containing protein</fullName>
    </recommendedName>
</protein>
<gene>
    <name evidence="5" type="ORF">D9611_005630</name>
</gene>
<dbReference type="AlphaFoldDB" id="A0A8H5BJC7"/>
<accession>A0A8H5BJC7</accession>
<evidence type="ECO:0000256" key="2">
    <source>
        <dbReference type="PROSITE-ProRule" id="PRU00266"/>
    </source>
</evidence>
<feature type="compositionally biased region" description="Pro residues" evidence="3">
    <location>
        <begin position="229"/>
        <end position="240"/>
    </location>
</feature>
<feature type="region of interest" description="Disordered" evidence="3">
    <location>
        <begin position="224"/>
        <end position="272"/>
    </location>
</feature>
<name>A0A8H5BJC7_9AGAR</name>
<dbReference type="Pfam" id="PF00035">
    <property type="entry name" value="dsrm"/>
    <property type="match status" value="1"/>
</dbReference>
<proteinExistence type="predicted"/>
<evidence type="ECO:0000256" key="1">
    <source>
        <dbReference type="ARBA" id="ARBA00022884"/>
    </source>
</evidence>
<dbReference type="EMBL" id="JAACJK010000166">
    <property type="protein sequence ID" value="KAF5323558.1"/>
    <property type="molecule type" value="Genomic_DNA"/>
</dbReference>
<dbReference type="SUPFAM" id="SSF69065">
    <property type="entry name" value="RNase III domain-like"/>
    <property type="match status" value="1"/>
</dbReference>
<dbReference type="Gene3D" id="3.30.160.20">
    <property type="match status" value="1"/>
</dbReference>
<organism evidence="5 6">
    <name type="scientific">Ephemerocybe angulata</name>
    <dbReference type="NCBI Taxonomy" id="980116"/>
    <lineage>
        <taxon>Eukaryota</taxon>
        <taxon>Fungi</taxon>
        <taxon>Dikarya</taxon>
        <taxon>Basidiomycota</taxon>
        <taxon>Agaricomycotina</taxon>
        <taxon>Agaricomycetes</taxon>
        <taxon>Agaricomycetidae</taxon>
        <taxon>Agaricales</taxon>
        <taxon>Agaricineae</taxon>
        <taxon>Psathyrellaceae</taxon>
        <taxon>Ephemerocybe</taxon>
    </lineage>
</organism>
<evidence type="ECO:0000313" key="5">
    <source>
        <dbReference type="EMBL" id="KAF5323558.1"/>
    </source>
</evidence>
<dbReference type="GO" id="GO:0003723">
    <property type="term" value="F:RNA binding"/>
    <property type="evidence" value="ECO:0007669"/>
    <property type="project" value="UniProtKB-UniRule"/>
</dbReference>
<dbReference type="GO" id="GO:0006396">
    <property type="term" value="P:RNA processing"/>
    <property type="evidence" value="ECO:0007669"/>
    <property type="project" value="InterPro"/>
</dbReference>
<dbReference type="SUPFAM" id="SSF54768">
    <property type="entry name" value="dsRNA-binding domain-like"/>
    <property type="match status" value="1"/>
</dbReference>
<dbReference type="GO" id="GO:0004525">
    <property type="term" value="F:ribonuclease III activity"/>
    <property type="evidence" value="ECO:0007669"/>
    <property type="project" value="InterPro"/>
</dbReference>
<evidence type="ECO:0000313" key="6">
    <source>
        <dbReference type="Proteomes" id="UP000541558"/>
    </source>
</evidence>
<sequence>MVHHNDPIAWARNSPRSLSRVYKNPAIANAFCIIISLDPQHHDHHQQLAWATPLPGIHGDDANDLILDIYTHPSLFSHNASPDELKPGYGNTQRLAELGVQVLRLAATQYYFSYHPLLKANELVTKTLEMTSGAKVHEWLNAYELKGKFSLPLEISPMHILRYAMTHSRSVCVREFTPFFKEMERYFYTIVGALTYCNNAAVVVAWAISLFSLADGVKIEDGDATMAEAPPPGYPAPPLPGYSNAGSNQGQSPPSPAHSDGRSAPGGGSQEPMPSIMNVISVAYVNEMASKKKVSIDYHQEKTGQDHNPSWTVRCVIDGEERGRGTATKAKSAKEEAARRAFFAMGWM</sequence>
<evidence type="ECO:0000259" key="4">
    <source>
        <dbReference type="PROSITE" id="PS50137"/>
    </source>
</evidence>
<comment type="caution">
    <text evidence="5">The sequence shown here is derived from an EMBL/GenBank/DDBJ whole genome shotgun (WGS) entry which is preliminary data.</text>
</comment>
<dbReference type="Proteomes" id="UP000541558">
    <property type="component" value="Unassembled WGS sequence"/>
</dbReference>
<dbReference type="OrthoDB" id="3353871at2759"/>
<keyword evidence="1 2" id="KW-0694">RNA-binding</keyword>
<feature type="domain" description="DRBM" evidence="4">
    <location>
        <begin position="280"/>
        <end position="347"/>
    </location>
</feature>
<dbReference type="SMART" id="SM00358">
    <property type="entry name" value="DSRM"/>
    <property type="match status" value="1"/>
</dbReference>
<dbReference type="InterPro" id="IPR036389">
    <property type="entry name" value="RNase_III_sf"/>
</dbReference>